<evidence type="ECO:0000313" key="2">
    <source>
        <dbReference type="EMBL" id="MFF5295183.1"/>
    </source>
</evidence>
<dbReference type="InterPro" id="IPR050679">
    <property type="entry name" value="Bact_HTH_transcr_reg"/>
</dbReference>
<dbReference type="InterPro" id="IPR011663">
    <property type="entry name" value="UTRA"/>
</dbReference>
<proteinExistence type="predicted"/>
<dbReference type="PANTHER" id="PTHR44846">
    <property type="entry name" value="MANNOSYL-D-GLYCERATE TRANSPORT/METABOLISM SYSTEM REPRESSOR MNGR-RELATED"/>
    <property type="match status" value="1"/>
</dbReference>
<name>A0ABW6WPG0_9ACTN</name>
<reference evidence="2 3" key="1">
    <citation type="submission" date="2024-10" db="EMBL/GenBank/DDBJ databases">
        <title>The Natural Products Discovery Center: Release of the First 8490 Sequenced Strains for Exploring Actinobacteria Biosynthetic Diversity.</title>
        <authorList>
            <person name="Kalkreuter E."/>
            <person name="Kautsar S.A."/>
            <person name="Yang D."/>
            <person name="Bader C.D."/>
            <person name="Teijaro C.N."/>
            <person name="Fluegel L."/>
            <person name="Davis C.M."/>
            <person name="Simpson J.R."/>
            <person name="Lauterbach L."/>
            <person name="Steele A.D."/>
            <person name="Gui C."/>
            <person name="Meng S."/>
            <person name="Li G."/>
            <person name="Viehrig K."/>
            <person name="Ye F."/>
            <person name="Su P."/>
            <person name="Kiefer A.F."/>
            <person name="Nichols A."/>
            <person name="Cepeda A.J."/>
            <person name="Yan W."/>
            <person name="Fan B."/>
            <person name="Jiang Y."/>
            <person name="Adhikari A."/>
            <person name="Zheng C.-J."/>
            <person name="Schuster L."/>
            <person name="Cowan T.M."/>
            <person name="Smanski M.J."/>
            <person name="Chevrette M.G."/>
            <person name="De Carvalho L.P.S."/>
            <person name="Shen B."/>
        </authorList>
    </citation>
    <scope>NUCLEOTIDE SEQUENCE [LARGE SCALE GENOMIC DNA]</scope>
    <source>
        <strain evidence="2 3">NPDC000087</strain>
    </source>
</reference>
<organism evidence="2 3">
    <name type="scientific">Paractinoplanes globisporus</name>
    <dbReference type="NCBI Taxonomy" id="113565"/>
    <lineage>
        <taxon>Bacteria</taxon>
        <taxon>Bacillati</taxon>
        <taxon>Actinomycetota</taxon>
        <taxon>Actinomycetes</taxon>
        <taxon>Micromonosporales</taxon>
        <taxon>Micromonosporaceae</taxon>
        <taxon>Paractinoplanes</taxon>
    </lineage>
</organism>
<comment type="caution">
    <text evidence="2">The sequence shown here is derived from an EMBL/GenBank/DDBJ whole genome shotgun (WGS) entry which is preliminary data.</text>
</comment>
<dbReference type="EMBL" id="JBIAZU010000007">
    <property type="protein sequence ID" value="MFF5295183.1"/>
    <property type="molecule type" value="Genomic_DNA"/>
</dbReference>
<evidence type="ECO:0000313" key="3">
    <source>
        <dbReference type="Proteomes" id="UP001602245"/>
    </source>
</evidence>
<dbReference type="Gene3D" id="3.40.1410.10">
    <property type="entry name" value="Chorismate lyase-like"/>
    <property type="match status" value="1"/>
</dbReference>
<keyword evidence="3" id="KW-1185">Reference proteome</keyword>
<dbReference type="SMART" id="SM00866">
    <property type="entry name" value="UTRA"/>
    <property type="match status" value="1"/>
</dbReference>
<feature type="domain" description="UbiC transcription regulator-associated" evidence="1">
    <location>
        <begin position="20"/>
        <end position="161"/>
    </location>
</feature>
<dbReference type="RefSeq" id="WP_020511095.1">
    <property type="nucleotide sequence ID" value="NZ_JBIAZU010000007.1"/>
</dbReference>
<dbReference type="PANTHER" id="PTHR44846:SF17">
    <property type="entry name" value="GNTR-FAMILY TRANSCRIPTIONAL REGULATOR"/>
    <property type="match status" value="1"/>
</dbReference>
<evidence type="ECO:0000259" key="1">
    <source>
        <dbReference type="SMART" id="SM00866"/>
    </source>
</evidence>
<gene>
    <name evidence="2" type="ORF">ACFY35_37580</name>
</gene>
<dbReference type="SUPFAM" id="SSF64288">
    <property type="entry name" value="Chorismate lyase-like"/>
    <property type="match status" value="1"/>
</dbReference>
<sequence>MGNPYVVAGSGDAWKAEAAAGGRRGTQRLLNVASVTPGEDVRAALALGEGELAVVRSRLMLLDDVPVEIADSFYPASFAASTPLAAPSKIKGGAVAVLASLGRSAVSVSESLTARPPDASEMDILRISQTQPLLVLTRVSRDKTGIPVEFAINRMVAERSKPVEYHLRVEQ</sequence>
<dbReference type="Proteomes" id="UP001602245">
    <property type="component" value="Unassembled WGS sequence"/>
</dbReference>
<dbReference type="Pfam" id="PF07702">
    <property type="entry name" value="UTRA"/>
    <property type="match status" value="1"/>
</dbReference>
<accession>A0ABW6WPG0</accession>
<protein>
    <submittedName>
        <fullName evidence="2">GntR family transcriptional regulator</fullName>
    </submittedName>
</protein>
<dbReference type="InterPro" id="IPR028978">
    <property type="entry name" value="Chorismate_lyase_/UTRA_dom_sf"/>
</dbReference>